<feature type="non-terminal residue" evidence="1">
    <location>
        <position position="83"/>
    </location>
</feature>
<accession>A0A3M6UUF5</accession>
<dbReference type="EMBL" id="RCHS01000686">
    <property type="protein sequence ID" value="RMX57265.1"/>
    <property type="molecule type" value="Genomic_DNA"/>
</dbReference>
<gene>
    <name evidence="1" type="ORF">pdam_00025686</name>
</gene>
<evidence type="ECO:0000313" key="2">
    <source>
        <dbReference type="Proteomes" id="UP000275408"/>
    </source>
</evidence>
<reference evidence="1 2" key="1">
    <citation type="journal article" date="2018" name="Sci. Rep.">
        <title>Comparative analysis of the Pocillopora damicornis genome highlights role of immune system in coral evolution.</title>
        <authorList>
            <person name="Cunning R."/>
            <person name="Bay R.A."/>
            <person name="Gillette P."/>
            <person name="Baker A.C."/>
            <person name="Traylor-Knowles N."/>
        </authorList>
    </citation>
    <scope>NUCLEOTIDE SEQUENCE [LARGE SCALE GENOMIC DNA]</scope>
    <source>
        <strain evidence="1">RSMAS</strain>
        <tissue evidence="1">Whole animal</tissue>
    </source>
</reference>
<comment type="caution">
    <text evidence="1">The sequence shown here is derived from an EMBL/GenBank/DDBJ whole genome shotgun (WGS) entry which is preliminary data.</text>
</comment>
<organism evidence="1 2">
    <name type="scientific">Pocillopora damicornis</name>
    <name type="common">Cauliflower coral</name>
    <name type="synonym">Millepora damicornis</name>
    <dbReference type="NCBI Taxonomy" id="46731"/>
    <lineage>
        <taxon>Eukaryota</taxon>
        <taxon>Metazoa</taxon>
        <taxon>Cnidaria</taxon>
        <taxon>Anthozoa</taxon>
        <taxon>Hexacorallia</taxon>
        <taxon>Scleractinia</taxon>
        <taxon>Astrocoeniina</taxon>
        <taxon>Pocilloporidae</taxon>
        <taxon>Pocillopora</taxon>
    </lineage>
</organism>
<proteinExistence type="predicted"/>
<keyword evidence="2" id="KW-1185">Reference proteome</keyword>
<sequence>MRAWGASLKKFGRSKFDTGLAAYQLLRNKVSARLKRAKESYYSRSLLKEKSGDSESFWRSVKKILPDTKLCWDYGFCPSWMMQ</sequence>
<name>A0A3M6UUF5_POCDA</name>
<dbReference type="Proteomes" id="UP000275408">
    <property type="component" value="Unassembled WGS sequence"/>
</dbReference>
<protein>
    <submittedName>
        <fullName evidence="1">Uncharacterized protein</fullName>
    </submittedName>
</protein>
<evidence type="ECO:0000313" key="1">
    <source>
        <dbReference type="EMBL" id="RMX57265.1"/>
    </source>
</evidence>
<dbReference type="AlphaFoldDB" id="A0A3M6UUF5"/>